<accession>A0A1Y1IJG6</accession>
<name>A0A1Y1IJG6_KLENI</name>
<organism evidence="3 4">
    <name type="scientific">Klebsormidium nitens</name>
    <name type="common">Green alga</name>
    <name type="synonym">Ulothrix nitens</name>
    <dbReference type="NCBI Taxonomy" id="105231"/>
    <lineage>
        <taxon>Eukaryota</taxon>
        <taxon>Viridiplantae</taxon>
        <taxon>Streptophyta</taxon>
        <taxon>Klebsormidiophyceae</taxon>
        <taxon>Klebsormidiales</taxon>
        <taxon>Klebsormidiaceae</taxon>
        <taxon>Klebsormidium</taxon>
    </lineage>
</organism>
<gene>
    <name evidence="3" type="ORF">KFL_007020120</name>
</gene>
<dbReference type="AlphaFoldDB" id="A0A1Y1IJG6"/>
<feature type="domain" description="DUF5901" evidence="2">
    <location>
        <begin position="5"/>
        <end position="576"/>
    </location>
</feature>
<dbReference type="GO" id="GO:0016301">
    <property type="term" value="F:kinase activity"/>
    <property type="evidence" value="ECO:0007669"/>
    <property type="project" value="UniProtKB-KW"/>
</dbReference>
<proteinExistence type="predicted"/>
<evidence type="ECO:0000313" key="3">
    <source>
        <dbReference type="EMBL" id="GAQ90924.1"/>
    </source>
</evidence>
<feature type="compositionally biased region" description="Acidic residues" evidence="1">
    <location>
        <begin position="497"/>
        <end position="515"/>
    </location>
</feature>
<dbReference type="OrthoDB" id="10657541at2759"/>
<dbReference type="InterPro" id="IPR045420">
    <property type="entry name" value="DUF5901"/>
</dbReference>
<keyword evidence="3" id="KW-0418">Kinase</keyword>
<dbReference type="STRING" id="105231.A0A1Y1IJG6"/>
<reference evidence="3 4" key="1">
    <citation type="journal article" date="2014" name="Nat. Commun.">
        <title>Klebsormidium flaccidum genome reveals primary factors for plant terrestrial adaptation.</title>
        <authorList>
            <person name="Hori K."/>
            <person name="Maruyama F."/>
            <person name="Fujisawa T."/>
            <person name="Togashi T."/>
            <person name="Yamamoto N."/>
            <person name="Seo M."/>
            <person name="Sato S."/>
            <person name="Yamada T."/>
            <person name="Mori H."/>
            <person name="Tajima N."/>
            <person name="Moriyama T."/>
            <person name="Ikeuchi M."/>
            <person name="Watanabe M."/>
            <person name="Wada H."/>
            <person name="Kobayashi K."/>
            <person name="Saito M."/>
            <person name="Masuda T."/>
            <person name="Sasaki-Sekimoto Y."/>
            <person name="Mashiguchi K."/>
            <person name="Awai K."/>
            <person name="Shimojima M."/>
            <person name="Masuda S."/>
            <person name="Iwai M."/>
            <person name="Nobusawa T."/>
            <person name="Narise T."/>
            <person name="Kondo S."/>
            <person name="Saito H."/>
            <person name="Sato R."/>
            <person name="Murakawa M."/>
            <person name="Ihara Y."/>
            <person name="Oshima-Yamada Y."/>
            <person name="Ohtaka K."/>
            <person name="Satoh M."/>
            <person name="Sonobe K."/>
            <person name="Ishii M."/>
            <person name="Ohtani R."/>
            <person name="Kanamori-Sato M."/>
            <person name="Honoki R."/>
            <person name="Miyazaki D."/>
            <person name="Mochizuki H."/>
            <person name="Umetsu J."/>
            <person name="Higashi K."/>
            <person name="Shibata D."/>
            <person name="Kamiya Y."/>
            <person name="Sato N."/>
            <person name="Nakamura Y."/>
            <person name="Tabata S."/>
            <person name="Ida S."/>
            <person name="Kurokawa K."/>
            <person name="Ohta H."/>
        </authorList>
    </citation>
    <scope>NUCLEOTIDE SEQUENCE [LARGE SCALE GENOMIC DNA]</scope>
    <source>
        <strain evidence="3 4">NIES-2285</strain>
    </source>
</reference>
<dbReference type="EMBL" id="DF237651">
    <property type="protein sequence ID" value="GAQ90924.1"/>
    <property type="molecule type" value="Genomic_DNA"/>
</dbReference>
<keyword evidence="4" id="KW-1185">Reference proteome</keyword>
<evidence type="ECO:0000313" key="4">
    <source>
        <dbReference type="Proteomes" id="UP000054558"/>
    </source>
</evidence>
<keyword evidence="3" id="KW-0808">Transferase</keyword>
<evidence type="ECO:0000259" key="2">
    <source>
        <dbReference type="Pfam" id="PF19254"/>
    </source>
</evidence>
<feature type="region of interest" description="Disordered" evidence="1">
    <location>
        <begin position="491"/>
        <end position="515"/>
    </location>
</feature>
<dbReference type="Pfam" id="PF19254">
    <property type="entry name" value="DUF5901"/>
    <property type="match status" value="1"/>
</dbReference>
<protein>
    <submittedName>
        <fullName evidence="3">Mitogen-activated protein kinase</fullName>
    </submittedName>
</protein>
<sequence length="744" mass="82424">MGSIEDIQYLMENSIEESYMYNVNSSTRDRRTWPYPNQYQITFDSPFRQVIGIDVVDATIPRTQYSVDEVNNSLVVDVGNGPEIIQIANGDHTDTSLIAALNDKLSLRGITTVAESNPPELRNMLKFTSPTPFHFLMGSSTIRAVLGFDEDAAGHEYLNDRFRCLDPYSSPGTYSSITENEVQVFAFEGPQAVELAIPFAGPNGSTVEYIAQKFVATKTGLLKEIRIACAVTSDADDRVIDWFITSNDPVQEQPGAILYSGAQIPALNYPTPDQSISGFTTSGDISSIGAAITAGVEYWLVYSCSTTVGEVDLYYGTPIIASANQLLYSTDGSTWTNAAVSGQDITNKSVVMTVVVSQGTQTIQAPGILNLVGDSYCVLRIPEIESHIYKGRSYEKHSFGLALFKLAVVGYATSRFDYSSVPYRRFHPIGQLSSMTLNFYRPNGEQLYMFHGVNHNLIMVVRYLIPKMRGHFDDKVLNPFYDPDPLRRLDGLHGDESDSATSEEELDSESEDELEMAGPNAIHRYEAPMYSADADLVGLQRGAGLRACLRLGADQRRWNLQLVRPQSGADQRAWNLQLVRPQLGAGRRGWNLQLGRPLIRTRADLQPRTGLRACLQLAGPQMGPDQRGWKLQLVRPQPGADRRAWNLQLVGPQPGADQRAWNLQLLGPDRRGWNLQLVGPKLGAGRRAWNLQLVGLQLGADRRGWNLQLADPQPGADQRAWTLQLVGLQLGADQRAWNLQLGRP</sequence>
<dbReference type="Proteomes" id="UP000054558">
    <property type="component" value="Unassembled WGS sequence"/>
</dbReference>
<evidence type="ECO:0000256" key="1">
    <source>
        <dbReference type="SAM" id="MobiDB-lite"/>
    </source>
</evidence>